<dbReference type="AlphaFoldDB" id="S5DRM0"/>
<comment type="subcellular location">
    <subcellularLocation>
        <location evidence="1">Cell membrane</location>
        <topology evidence="1">Multi-pass membrane protein</topology>
    </subcellularLocation>
</comment>
<feature type="transmembrane region" description="Helical" evidence="10">
    <location>
        <begin position="139"/>
        <end position="156"/>
    </location>
</feature>
<feature type="transmembrane region" description="Helical" evidence="10">
    <location>
        <begin position="238"/>
        <end position="260"/>
    </location>
</feature>
<feature type="transmembrane region" description="Helical" evidence="10">
    <location>
        <begin position="272"/>
        <end position="295"/>
    </location>
</feature>
<protein>
    <recommendedName>
        <fullName evidence="2">Protein translocase subunit SecF</fullName>
    </recommendedName>
</protein>
<keyword evidence="3" id="KW-0813">Transport</keyword>
<feature type="domain" description="Protein export membrane protein SecD/SecF C-terminal" evidence="11">
    <location>
        <begin position="116"/>
        <end position="299"/>
    </location>
</feature>
<keyword evidence="8" id="KW-0811">Translocation</keyword>
<proteinExistence type="predicted"/>
<organism evidence="12">
    <name type="scientific">Candidatus Actinomarina minuta</name>
    <dbReference type="NCBI Taxonomy" id="1389454"/>
    <lineage>
        <taxon>Bacteria</taxon>
        <taxon>Bacillati</taxon>
        <taxon>Actinomycetota</taxon>
        <taxon>Actinomycetes</taxon>
        <taxon>Candidatus Actinomarinidae</taxon>
        <taxon>Candidatus Actinomarinales</taxon>
        <taxon>Candidatus Actinomarineae</taxon>
        <taxon>Candidatus Actinomarinaceae</taxon>
        <taxon>Candidatus Actinomarina</taxon>
    </lineage>
</organism>
<keyword evidence="6" id="KW-0653">Protein transport</keyword>
<name>S5DRM0_9ACTN</name>
<keyword evidence="5 10" id="KW-0812">Transmembrane</keyword>
<evidence type="ECO:0000256" key="2">
    <source>
        <dbReference type="ARBA" id="ARBA00015792"/>
    </source>
</evidence>
<evidence type="ECO:0000256" key="1">
    <source>
        <dbReference type="ARBA" id="ARBA00004651"/>
    </source>
</evidence>
<dbReference type="Pfam" id="PF07549">
    <property type="entry name" value="Sec_GG"/>
    <property type="match status" value="1"/>
</dbReference>
<keyword evidence="4" id="KW-1003">Cell membrane</keyword>
<dbReference type="InterPro" id="IPR022645">
    <property type="entry name" value="SecD/SecF_bac"/>
</dbReference>
<dbReference type="PRINTS" id="PR01755">
    <property type="entry name" value="SECFTRNLCASE"/>
</dbReference>
<dbReference type="GO" id="GO:0005886">
    <property type="term" value="C:plasma membrane"/>
    <property type="evidence" value="ECO:0007669"/>
    <property type="project" value="UniProtKB-SubCell"/>
</dbReference>
<evidence type="ECO:0000256" key="10">
    <source>
        <dbReference type="SAM" id="Phobius"/>
    </source>
</evidence>
<dbReference type="SUPFAM" id="SSF82866">
    <property type="entry name" value="Multidrug efflux transporter AcrB transmembrane domain"/>
    <property type="match status" value="1"/>
</dbReference>
<sequence>MFKKLFLGTTNVDFQKLGSRFYKIFIIEFILFITIILSSLFGIFTLNLSVDFTGGTTYQLSTTYTDNDINDVLNNDILQVSRYQTFENSDTIIFRAIESSQEIETDLLNYLSDKFNVATSEIDFQRVGPTFGQDITEKGIRALVIFITIIALLISIRYEYKYAFIALVALLHDLLLTFSIYIVIGLEITPSTVIALLTILGYSLYDTVILFDKLKDSQRTFKIATLNKEVLNKTFNEVLMRSINTSLTSAIPIISIIFIGNYLGIEGNLSDFAIPLLIGIISGTYSSIFVTVPFLSKIIKTN</sequence>
<dbReference type="InterPro" id="IPR022813">
    <property type="entry name" value="SecD/SecF_arch_bac"/>
</dbReference>
<keyword evidence="9 10" id="KW-0472">Membrane</keyword>
<evidence type="ECO:0000256" key="3">
    <source>
        <dbReference type="ARBA" id="ARBA00022448"/>
    </source>
</evidence>
<feature type="transmembrane region" description="Helical" evidence="10">
    <location>
        <begin position="21"/>
        <end position="44"/>
    </location>
</feature>
<dbReference type="GO" id="GO:0006886">
    <property type="term" value="P:intracellular protein transport"/>
    <property type="evidence" value="ECO:0007669"/>
    <property type="project" value="InterPro"/>
</dbReference>
<evidence type="ECO:0000256" key="9">
    <source>
        <dbReference type="ARBA" id="ARBA00023136"/>
    </source>
</evidence>
<dbReference type="GO" id="GO:0015450">
    <property type="term" value="F:protein-transporting ATPase activity"/>
    <property type="evidence" value="ECO:0007669"/>
    <property type="project" value="InterPro"/>
</dbReference>
<evidence type="ECO:0000259" key="11">
    <source>
        <dbReference type="Pfam" id="PF02355"/>
    </source>
</evidence>
<accession>S5DRM0</accession>
<dbReference type="PANTHER" id="PTHR30081">
    <property type="entry name" value="PROTEIN-EXPORT MEMBRANE PROTEIN SEC"/>
    <property type="match status" value="1"/>
</dbReference>
<evidence type="ECO:0000256" key="5">
    <source>
        <dbReference type="ARBA" id="ARBA00022692"/>
    </source>
</evidence>
<evidence type="ECO:0000256" key="7">
    <source>
        <dbReference type="ARBA" id="ARBA00022989"/>
    </source>
</evidence>
<reference evidence="12" key="1">
    <citation type="journal article" date="2013" name="Sci. Rep.">
        <title>Metagenomics uncovers a new group of low GC and ultra-small marine Actinobacteria.</title>
        <authorList>
            <person name="Ghai R."/>
            <person name="Mizuno C.M."/>
            <person name="Picazo A."/>
            <person name="Camacho A."/>
            <person name="Rodriguez-Valera F."/>
        </authorList>
    </citation>
    <scope>NUCLEOTIDE SEQUENCE</scope>
</reference>
<feature type="transmembrane region" description="Helical" evidence="10">
    <location>
        <begin position="192"/>
        <end position="211"/>
    </location>
</feature>
<dbReference type="InterPro" id="IPR048634">
    <property type="entry name" value="SecD_SecF_C"/>
</dbReference>
<dbReference type="Pfam" id="PF02355">
    <property type="entry name" value="SecD_SecF_C"/>
    <property type="match status" value="1"/>
</dbReference>
<feature type="transmembrane region" description="Helical" evidence="10">
    <location>
        <begin position="163"/>
        <end position="186"/>
    </location>
</feature>
<keyword evidence="7 10" id="KW-1133">Transmembrane helix</keyword>
<evidence type="ECO:0000256" key="6">
    <source>
        <dbReference type="ARBA" id="ARBA00022927"/>
    </source>
</evidence>
<evidence type="ECO:0000313" key="12">
    <source>
        <dbReference type="EMBL" id="AGQ19585.1"/>
    </source>
</evidence>
<dbReference type="InterPro" id="IPR005665">
    <property type="entry name" value="SecF_bac"/>
</dbReference>
<dbReference type="Gene3D" id="1.20.1640.10">
    <property type="entry name" value="Multidrug efflux transporter AcrB transmembrane domain"/>
    <property type="match status" value="1"/>
</dbReference>
<evidence type="ECO:0000256" key="4">
    <source>
        <dbReference type="ARBA" id="ARBA00022475"/>
    </source>
</evidence>
<dbReference type="EMBL" id="KC811136">
    <property type="protein sequence ID" value="AGQ19585.1"/>
    <property type="molecule type" value="Genomic_DNA"/>
</dbReference>
<dbReference type="PANTHER" id="PTHR30081:SF8">
    <property type="entry name" value="PROTEIN TRANSLOCASE SUBUNIT SECF"/>
    <property type="match status" value="1"/>
</dbReference>
<evidence type="ECO:0000256" key="8">
    <source>
        <dbReference type="ARBA" id="ARBA00023010"/>
    </source>
</evidence>
<dbReference type="InterPro" id="IPR022646">
    <property type="entry name" value="SecD/SecF_CS"/>
</dbReference>
<dbReference type="NCBIfam" id="TIGR00966">
    <property type="entry name" value="transloc_SecF"/>
    <property type="match status" value="1"/>
</dbReference>